<dbReference type="GO" id="GO:0006508">
    <property type="term" value="P:proteolysis"/>
    <property type="evidence" value="ECO:0007669"/>
    <property type="project" value="UniProtKB-KW"/>
</dbReference>
<dbReference type="Pfam" id="PF00557">
    <property type="entry name" value="Peptidase_M24"/>
    <property type="match status" value="1"/>
</dbReference>
<comment type="caution">
    <text evidence="9">The sequence shown here is derived from an EMBL/GenBank/DDBJ whole genome shotgun (WGS) entry which is preliminary data.</text>
</comment>
<dbReference type="CDD" id="cd01086">
    <property type="entry name" value="MetAP1"/>
    <property type="match status" value="1"/>
</dbReference>
<feature type="binding site" evidence="6">
    <location>
        <position position="111"/>
    </location>
    <ligand>
        <name>a divalent metal cation</name>
        <dbReference type="ChEBI" id="CHEBI:60240"/>
        <label>1</label>
    </ligand>
</feature>
<dbReference type="STRING" id="1802556.A2999_02700"/>
<organism evidence="9 10">
    <name type="scientific">Candidatus Wolfebacteria bacterium RIFCSPLOWO2_01_FULL_38_11</name>
    <dbReference type="NCBI Taxonomy" id="1802556"/>
    <lineage>
        <taxon>Bacteria</taxon>
        <taxon>Candidatus Wolfeibacteriota</taxon>
    </lineage>
</organism>
<feature type="binding site" evidence="6">
    <location>
        <position position="181"/>
    </location>
    <ligand>
        <name>substrate</name>
    </ligand>
</feature>
<name>A0A1F8DRW5_9BACT</name>
<evidence type="ECO:0000256" key="1">
    <source>
        <dbReference type="ARBA" id="ARBA00002521"/>
    </source>
</evidence>
<feature type="binding site" evidence="6">
    <location>
        <position position="111"/>
    </location>
    <ligand>
        <name>a divalent metal cation</name>
        <dbReference type="ChEBI" id="CHEBI:60240"/>
        <label>2</label>
        <note>catalytic</note>
    </ligand>
</feature>
<dbReference type="PANTHER" id="PTHR43330">
    <property type="entry name" value="METHIONINE AMINOPEPTIDASE"/>
    <property type="match status" value="1"/>
</dbReference>
<feature type="domain" description="Peptidase M24" evidence="8">
    <location>
        <begin position="11"/>
        <end position="244"/>
    </location>
</feature>
<feature type="binding site" evidence="6">
    <location>
        <position position="237"/>
    </location>
    <ligand>
        <name>a divalent metal cation</name>
        <dbReference type="ChEBI" id="CHEBI:60240"/>
        <label>2</label>
        <note>catalytic</note>
    </ligand>
</feature>
<proteinExistence type="inferred from homology"/>
<keyword evidence="2 6" id="KW-0031">Aminopeptidase</keyword>
<dbReference type="EMBL" id="MGIQ01000008">
    <property type="protein sequence ID" value="OGM91371.1"/>
    <property type="molecule type" value="Genomic_DNA"/>
</dbReference>
<evidence type="ECO:0000313" key="10">
    <source>
        <dbReference type="Proteomes" id="UP000178798"/>
    </source>
</evidence>
<feature type="binding site" evidence="6">
    <location>
        <position position="100"/>
    </location>
    <ligand>
        <name>a divalent metal cation</name>
        <dbReference type="ChEBI" id="CHEBI:60240"/>
        <label>1</label>
    </ligand>
</feature>
<comment type="catalytic activity">
    <reaction evidence="6 7">
        <text>Release of N-terminal amino acids, preferentially methionine, from peptides and arylamides.</text>
        <dbReference type="EC" id="3.4.11.18"/>
    </reaction>
</comment>
<keyword evidence="3 6" id="KW-0645">Protease</keyword>
<dbReference type="GO" id="GO:0070006">
    <property type="term" value="F:metalloaminopeptidase activity"/>
    <property type="evidence" value="ECO:0007669"/>
    <property type="project" value="UniProtKB-UniRule"/>
</dbReference>
<comment type="subunit">
    <text evidence="6">Monomer.</text>
</comment>
<accession>A0A1F8DRW5</accession>
<keyword evidence="4 6" id="KW-0479">Metal-binding</keyword>
<evidence type="ECO:0000256" key="2">
    <source>
        <dbReference type="ARBA" id="ARBA00022438"/>
    </source>
</evidence>
<dbReference type="GO" id="GO:0046872">
    <property type="term" value="F:metal ion binding"/>
    <property type="evidence" value="ECO:0007669"/>
    <property type="project" value="UniProtKB-UniRule"/>
</dbReference>
<dbReference type="Proteomes" id="UP000178798">
    <property type="component" value="Unassembled WGS sequence"/>
</dbReference>
<feature type="binding site" evidence="6">
    <location>
        <position position="174"/>
    </location>
    <ligand>
        <name>a divalent metal cation</name>
        <dbReference type="ChEBI" id="CHEBI:60240"/>
        <label>2</label>
        <note>catalytic</note>
    </ligand>
</feature>
<reference evidence="9 10" key="1">
    <citation type="journal article" date="2016" name="Nat. Commun.">
        <title>Thousands of microbial genomes shed light on interconnected biogeochemical processes in an aquifer system.</title>
        <authorList>
            <person name="Anantharaman K."/>
            <person name="Brown C.T."/>
            <person name="Hug L.A."/>
            <person name="Sharon I."/>
            <person name="Castelle C.J."/>
            <person name="Probst A.J."/>
            <person name="Thomas B.C."/>
            <person name="Singh A."/>
            <person name="Wilkins M.J."/>
            <person name="Karaoz U."/>
            <person name="Brodie E.L."/>
            <person name="Williams K.H."/>
            <person name="Hubbard S.S."/>
            <person name="Banfield J.F."/>
        </authorList>
    </citation>
    <scope>NUCLEOTIDE SEQUENCE [LARGE SCALE GENOMIC DNA]</scope>
</reference>
<evidence type="ECO:0000256" key="7">
    <source>
        <dbReference type="RuleBase" id="RU003653"/>
    </source>
</evidence>
<dbReference type="AlphaFoldDB" id="A0A1F8DRW5"/>
<dbReference type="GO" id="GO:0004239">
    <property type="term" value="F:initiator methionyl aminopeptidase activity"/>
    <property type="evidence" value="ECO:0007669"/>
    <property type="project" value="UniProtKB-UniRule"/>
</dbReference>
<dbReference type="InterPro" id="IPR002467">
    <property type="entry name" value="Pept_M24A_MAP1"/>
</dbReference>
<evidence type="ECO:0000313" key="9">
    <source>
        <dbReference type="EMBL" id="OGM91371.1"/>
    </source>
</evidence>
<evidence type="ECO:0000259" key="8">
    <source>
        <dbReference type="Pfam" id="PF00557"/>
    </source>
</evidence>
<dbReference type="InterPro" id="IPR000994">
    <property type="entry name" value="Pept_M24"/>
</dbReference>
<dbReference type="GO" id="GO:0005829">
    <property type="term" value="C:cytosol"/>
    <property type="evidence" value="ECO:0007669"/>
    <property type="project" value="TreeGrafter"/>
</dbReference>
<sequence length="252" mass="27150">MIKLKSPEDIEKISASGKILSEVLGKLSEKAKIGVSLKSLNDMAYSLAKEFGAQPAFLGYRPEGASRPYLASICASVNNVIVHGFPTDYKLKEGDILKIDFGVKYKNFYSDAAITIGIGEISEISKNLIKAAKEALDQAIKISVSGNTLGDIGYIISKTAKKYGVRAVKGLTGHGIGYTLHEEPIIHNFGEKGKGIKLKPGMVLAIEPMFAVSTDKVVQKTDESWATSDNSLSAHFEHTVAITEDGCRILTN</sequence>
<feature type="binding site" evidence="6">
    <location>
        <position position="207"/>
    </location>
    <ligand>
        <name>a divalent metal cation</name>
        <dbReference type="ChEBI" id="CHEBI:60240"/>
        <label>2</label>
        <note>catalytic</note>
    </ligand>
</feature>
<dbReference type="PRINTS" id="PR00599">
    <property type="entry name" value="MAPEPTIDASE"/>
</dbReference>
<feature type="binding site" evidence="6">
    <location>
        <position position="237"/>
    </location>
    <ligand>
        <name>a divalent metal cation</name>
        <dbReference type="ChEBI" id="CHEBI:60240"/>
        <label>1</label>
    </ligand>
</feature>
<dbReference type="HAMAP" id="MF_01974">
    <property type="entry name" value="MetAP_1"/>
    <property type="match status" value="1"/>
</dbReference>
<evidence type="ECO:0000256" key="6">
    <source>
        <dbReference type="HAMAP-Rule" id="MF_01974"/>
    </source>
</evidence>
<comment type="similarity">
    <text evidence="6">Belongs to the peptidase M24A family. Methionine aminopeptidase type 1 subfamily.</text>
</comment>
<gene>
    <name evidence="6" type="primary">map</name>
    <name evidence="9" type="ORF">A2999_02700</name>
</gene>
<evidence type="ECO:0000256" key="5">
    <source>
        <dbReference type="ARBA" id="ARBA00022801"/>
    </source>
</evidence>
<evidence type="ECO:0000256" key="3">
    <source>
        <dbReference type="ARBA" id="ARBA00022670"/>
    </source>
</evidence>
<dbReference type="Gene3D" id="3.90.230.10">
    <property type="entry name" value="Creatinase/methionine aminopeptidase superfamily"/>
    <property type="match status" value="1"/>
</dbReference>
<feature type="binding site" evidence="6">
    <location>
        <position position="83"/>
    </location>
    <ligand>
        <name>substrate</name>
    </ligand>
</feature>
<evidence type="ECO:0000256" key="4">
    <source>
        <dbReference type="ARBA" id="ARBA00022723"/>
    </source>
</evidence>
<comment type="function">
    <text evidence="1 6">Removes the N-terminal methionine from nascent proteins. The N-terminal methionine is often cleaved when the second residue in the primary sequence is small and uncharged (Met-Ala-, Cys, Gly, Pro, Ser, Thr, or Val). Requires deformylation of the N(alpha)-formylated initiator methionine before it can be hydrolyzed.</text>
</comment>
<dbReference type="InterPro" id="IPR036005">
    <property type="entry name" value="Creatinase/aminopeptidase-like"/>
</dbReference>
<dbReference type="PANTHER" id="PTHR43330:SF27">
    <property type="entry name" value="METHIONINE AMINOPEPTIDASE"/>
    <property type="match status" value="1"/>
</dbReference>
<dbReference type="SUPFAM" id="SSF55920">
    <property type="entry name" value="Creatinase/aminopeptidase"/>
    <property type="match status" value="1"/>
</dbReference>
<protein>
    <recommendedName>
        <fullName evidence="6 7">Methionine aminopeptidase</fullName>
        <shortName evidence="6">MAP</shortName>
        <shortName evidence="6">MetAP</shortName>
        <ecNumber evidence="6 7">3.4.11.18</ecNumber>
    </recommendedName>
    <alternativeName>
        <fullName evidence="6">Peptidase M</fullName>
    </alternativeName>
</protein>
<dbReference type="NCBIfam" id="TIGR00500">
    <property type="entry name" value="met_pdase_I"/>
    <property type="match status" value="1"/>
</dbReference>
<comment type="cofactor">
    <cofactor evidence="6">
        <name>Co(2+)</name>
        <dbReference type="ChEBI" id="CHEBI:48828"/>
    </cofactor>
    <cofactor evidence="6">
        <name>Zn(2+)</name>
        <dbReference type="ChEBI" id="CHEBI:29105"/>
    </cofactor>
    <cofactor evidence="6">
        <name>Mn(2+)</name>
        <dbReference type="ChEBI" id="CHEBI:29035"/>
    </cofactor>
    <cofactor evidence="6">
        <name>Fe(2+)</name>
        <dbReference type="ChEBI" id="CHEBI:29033"/>
    </cofactor>
    <text evidence="6">Binds 2 divalent metal cations per subunit. Has a high-affinity and a low affinity metal-binding site. The true nature of the physiological cofactor is under debate. The enzyme is active with cobalt, zinc, manganese or divalent iron ions. Most likely, methionine aminopeptidases function as mononuclear Fe(2+)-metalloproteases under physiological conditions, and the catalytically relevant metal-binding site has been assigned to the histidine-containing high-affinity site.</text>
</comment>
<keyword evidence="5 6" id="KW-0378">Hydrolase</keyword>
<dbReference type="EC" id="3.4.11.18" evidence="6 7"/>
<dbReference type="InterPro" id="IPR001714">
    <property type="entry name" value="Pept_M24_MAP"/>
</dbReference>